<evidence type="ECO:0000313" key="2">
    <source>
        <dbReference type="EMBL" id="KKM93076.1"/>
    </source>
</evidence>
<comment type="caution">
    <text evidence="2">The sequence shown here is derived from an EMBL/GenBank/DDBJ whole genome shotgun (WGS) entry which is preliminary data.</text>
</comment>
<evidence type="ECO:0000256" key="1">
    <source>
        <dbReference type="SAM" id="MobiDB-lite"/>
    </source>
</evidence>
<feature type="region of interest" description="Disordered" evidence="1">
    <location>
        <begin position="1"/>
        <end position="22"/>
    </location>
</feature>
<dbReference type="EMBL" id="LAZR01006314">
    <property type="protein sequence ID" value="KKM93076.1"/>
    <property type="molecule type" value="Genomic_DNA"/>
</dbReference>
<accession>A0A0F9M144</accession>
<dbReference type="AlphaFoldDB" id="A0A0F9M144"/>
<name>A0A0F9M144_9ZZZZ</name>
<proteinExistence type="predicted"/>
<reference evidence="2" key="1">
    <citation type="journal article" date="2015" name="Nature">
        <title>Complex archaea that bridge the gap between prokaryotes and eukaryotes.</title>
        <authorList>
            <person name="Spang A."/>
            <person name="Saw J.H."/>
            <person name="Jorgensen S.L."/>
            <person name="Zaremba-Niedzwiedzka K."/>
            <person name="Martijn J."/>
            <person name="Lind A.E."/>
            <person name="van Eijk R."/>
            <person name="Schleper C."/>
            <person name="Guy L."/>
            <person name="Ettema T.J."/>
        </authorList>
    </citation>
    <scope>NUCLEOTIDE SEQUENCE</scope>
</reference>
<sequence>MDRFEDTPGLFGSGAGIGTSANVSCDWCGAKYEGREREDGEPLEDNVSIGLANFGGLEICDCCFERWRTPSSPGWVTSSPGSPGH</sequence>
<protein>
    <submittedName>
        <fullName evidence="2">Uncharacterized protein</fullName>
    </submittedName>
</protein>
<organism evidence="2">
    <name type="scientific">marine sediment metagenome</name>
    <dbReference type="NCBI Taxonomy" id="412755"/>
    <lineage>
        <taxon>unclassified sequences</taxon>
        <taxon>metagenomes</taxon>
        <taxon>ecological metagenomes</taxon>
    </lineage>
</organism>
<gene>
    <name evidence="2" type="ORF">LCGC14_1212120</name>
</gene>